<reference evidence="3" key="1">
    <citation type="journal article" date="2019" name="Int. J. Syst. Evol. Microbiol.">
        <title>The Global Catalogue of Microorganisms (GCM) 10K type strain sequencing project: providing services to taxonomists for standard genome sequencing and annotation.</title>
        <authorList>
            <consortium name="The Broad Institute Genomics Platform"/>
            <consortium name="The Broad Institute Genome Sequencing Center for Infectious Disease"/>
            <person name="Wu L."/>
            <person name="Ma J."/>
        </authorList>
    </citation>
    <scope>NUCLEOTIDE SEQUENCE [LARGE SCALE GENOMIC DNA]</scope>
    <source>
        <strain evidence="3">CCM 8749</strain>
    </source>
</reference>
<sequence>MTNSQVHSQQEIRQAFLSAAAQNGLQINNQIVEINESGMDFLVAFVTDDHGQDWVLRMPRRNDVWERAKYEDQVLKLVGKQLPLDVPKWNIFTKDLIAYPLLKGHPVATIDMTAGGYVWKYDQNDLSHVFFDSLAETLAALHQIDHKTVKEAGVRVKSADEARRTFANNIEEIEQHFQIPNQMAERWNSWLSTDSYWPDHSALHHGDLHSPHIIVDRNHRVTGLIDWTEAEVADPGKDFVLFFALFGEEKLQDFLKRYEKAGGKVWPRMKDHIVEQWGAYPALVAKFALTTGQESDMEMARGMIANWNVG</sequence>
<dbReference type="InterPro" id="IPR051678">
    <property type="entry name" value="AGP_Transferase"/>
</dbReference>
<keyword evidence="3" id="KW-1185">Reference proteome</keyword>
<gene>
    <name evidence="2" type="ORF">ACFPXP_09225</name>
</gene>
<evidence type="ECO:0000313" key="2">
    <source>
        <dbReference type="EMBL" id="MFC5986597.1"/>
    </source>
</evidence>
<feature type="domain" description="Aminoglycoside phosphotransferase" evidence="1">
    <location>
        <begin position="33"/>
        <end position="271"/>
    </location>
</feature>
<dbReference type="PANTHER" id="PTHR21310:SF15">
    <property type="entry name" value="AMINOGLYCOSIDE PHOSPHOTRANSFERASE DOMAIN-CONTAINING PROTEIN"/>
    <property type="match status" value="1"/>
</dbReference>
<comment type="caution">
    <text evidence="2">The sequence shown here is derived from an EMBL/GenBank/DDBJ whole genome shotgun (WGS) entry which is preliminary data.</text>
</comment>
<dbReference type="CDD" id="cd05152">
    <property type="entry name" value="MPH2"/>
    <property type="match status" value="1"/>
</dbReference>
<dbReference type="RefSeq" id="WP_379893918.1">
    <property type="nucleotide sequence ID" value="NZ_CBCSCT010000090.1"/>
</dbReference>
<dbReference type="EMBL" id="JBHSQV010000121">
    <property type="protein sequence ID" value="MFC5986597.1"/>
    <property type="molecule type" value="Genomic_DNA"/>
</dbReference>
<evidence type="ECO:0000313" key="3">
    <source>
        <dbReference type="Proteomes" id="UP001596250"/>
    </source>
</evidence>
<protein>
    <submittedName>
        <fullName evidence="2">Macrolide 2'-phosphotransferase</fullName>
    </submittedName>
</protein>
<dbReference type="SUPFAM" id="SSF56112">
    <property type="entry name" value="Protein kinase-like (PK-like)"/>
    <property type="match status" value="1"/>
</dbReference>
<dbReference type="Proteomes" id="UP001596250">
    <property type="component" value="Unassembled WGS sequence"/>
</dbReference>
<dbReference type="InterPro" id="IPR002575">
    <property type="entry name" value="Aminoglycoside_PTrfase"/>
</dbReference>
<dbReference type="Gene3D" id="3.30.200.20">
    <property type="entry name" value="Phosphorylase Kinase, domain 1"/>
    <property type="match status" value="1"/>
</dbReference>
<organism evidence="2 3">
    <name type="scientific">Marinicrinis lubricantis</name>
    <dbReference type="NCBI Taxonomy" id="2086470"/>
    <lineage>
        <taxon>Bacteria</taxon>
        <taxon>Bacillati</taxon>
        <taxon>Bacillota</taxon>
        <taxon>Bacilli</taxon>
        <taxon>Bacillales</taxon>
        <taxon>Paenibacillaceae</taxon>
    </lineage>
</organism>
<proteinExistence type="predicted"/>
<accession>A0ABW1INF2</accession>
<evidence type="ECO:0000259" key="1">
    <source>
        <dbReference type="Pfam" id="PF01636"/>
    </source>
</evidence>
<dbReference type="Pfam" id="PF01636">
    <property type="entry name" value="APH"/>
    <property type="match status" value="1"/>
</dbReference>
<dbReference type="InterPro" id="IPR011009">
    <property type="entry name" value="Kinase-like_dom_sf"/>
</dbReference>
<name>A0ABW1INF2_9BACL</name>
<dbReference type="Gene3D" id="3.90.1200.10">
    <property type="match status" value="1"/>
</dbReference>
<dbReference type="PANTHER" id="PTHR21310">
    <property type="entry name" value="AMINOGLYCOSIDE PHOSPHOTRANSFERASE-RELATED-RELATED"/>
    <property type="match status" value="1"/>
</dbReference>